<dbReference type="Gene3D" id="3.20.20.70">
    <property type="entry name" value="Aldolase class I"/>
    <property type="match status" value="1"/>
</dbReference>
<dbReference type="GO" id="GO:0005975">
    <property type="term" value="P:carbohydrate metabolic process"/>
    <property type="evidence" value="ECO:0007669"/>
    <property type="project" value="InterPro"/>
</dbReference>
<dbReference type="InterPro" id="IPR013785">
    <property type="entry name" value="Aldolase_TIM"/>
</dbReference>
<dbReference type="EMBL" id="JASFZW010000001">
    <property type="protein sequence ID" value="KAK2080671.1"/>
    <property type="molecule type" value="Genomic_DNA"/>
</dbReference>
<dbReference type="Gene3D" id="3.90.640.10">
    <property type="entry name" value="Actin, Chain A, domain 4"/>
    <property type="match status" value="1"/>
</dbReference>
<keyword evidence="1" id="KW-0704">Schiff base</keyword>
<dbReference type="InterPro" id="IPR043129">
    <property type="entry name" value="ATPase_NBD"/>
</dbReference>
<dbReference type="Pfam" id="PF00923">
    <property type="entry name" value="TAL_FSA"/>
    <property type="match status" value="1"/>
</dbReference>
<dbReference type="PANTHER" id="PTHR10683">
    <property type="entry name" value="TRANSALDOLASE"/>
    <property type="match status" value="1"/>
</dbReference>
<evidence type="ECO:0008006" key="4">
    <source>
        <dbReference type="Google" id="ProtNLM"/>
    </source>
</evidence>
<organism evidence="2 3">
    <name type="scientific">Prototheca wickerhamii</name>
    <dbReference type="NCBI Taxonomy" id="3111"/>
    <lineage>
        <taxon>Eukaryota</taxon>
        <taxon>Viridiplantae</taxon>
        <taxon>Chlorophyta</taxon>
        <taxon>core chlorophytes</taxon>
        <taxon>Trebouxiophyceae</taxon>
        <taxon>Chlorellales</taxon>
        <taxon>Chlorellaceae</taxon>
        <taxon>Prototheca</taxon>
    </lineage>
</organism>
<dbReference type="AlphaFoldDB" id="A0AAD9MPA2"/>
<gene>
    <name evidence="2" type="ORF">QBZ16_000525</name>
</gene>
<reference evidence="2" key="1">
    <citation type="submission" date="2021-01" db="EMBL/GenBank/DDBJ databases">
        <authorList>
            <person name="Eckstrom K.M.E."/>
        </authorList>
    </citation>
    <scope>NUCLEOTIDE SEQUENCE</scope>
    <source>
        <strain evidence="2">UVCC 0001</strain>
    </source>
</reference>
<dbReference type="PANTHER" id="PTHR10683:SF18">
    <property type="entry name" value="TRANSALDOLASE"/>
    <property type="match status" value="1"/>
</dbReference>
<dbReference type="Gene3D" id="3.30.420.40">
    <property type="match status" value="1"/>
</dbReference>
<keyword evidence="3" id="KW-1185">Reference proteome</keyword>
<evidence type="ECO:0000256" key="1">
    <source>
        <dbReference type="ARBA" id="ARBA00023270"/>
    </source>
</evidence>
<dbReference type="SUPFAM" id="SSF51569">
    <property type="entry name" value="Aldolase"/>
    <property type="match status" value="1"/>
</dbReference>
<protein>
    <recommendedName>
        <fullName evidence="4">Transaldolase</fullName>
    </recommendedName>
</protein>
<dbReference type="InterPro" id="IPR001585">
    <property type="entry name" value="TAL/FSA"/>
</dbReference>
<accession>A0AAD9MPA2</accession>
<dbReference type="SUPFAM" id="SSF53067">
    <property type="entry name" value="Actin-like ATPase domain"/>
    <property type="match status" value="1"/>
</dbReference>
<comment type="caution">
    <text evidence="2">The sequence shown here is derived from an EMBL/GenBank/DDBJ whole genome shotgun (WGS) entry which is preliminary data.</text>
</comment>
<dbReference type="InterPro" id="IPR004000">
    <property type="entry name" value="Actin"/>
</dbReference>
<proteinExistence type="predicted"/>
<name>A0AAD9MPA2_PROWI</name>
<dbReference type="Pfam" id="PF00022">
    <property type="entry name" value="Actin"/>
    <property type="match status" value="1"/>
</dbReference>
<evidence type="ECO:0000313" key="2">
    <source>
        <dbReference type="EMBL" id="KAK2080671.1"/>
    </source>
</evidence>
<sequence length="517" mass="55122">MDGFILSKAIRASSAGGAQVTARLQDLILKRARPSARALTPETMRAIKERLCYVALARETTVLLRRYSLPDGNVIRVGAERSAAPELLFDPGCAGLEAPGLGDLAHSAIQAAEIDCRRSLYQRVVVTGGSSLLAGLEVRLAAEIQALERRQHRAEPQDKKAVKIAVEAAPLRRYLVVPDVLLSQTLQNVEAPKAATSSRSVLYGIMKSPSSFGRYKFAVEQASFYDKAQNAATAEEAAALRVDKALNVTGRVSTEVDPKHAYDAAALTARGRQLVALYREVGVAPERVILRLPATWAGIRAAEALEREGAATHLVLVYSFAQGAAAAQAGVSVIQPNVGALADYYQRNPGLIRNPKGPRQAATAVPDTFAELENPGLLLVQDLHCFVKKYHPKTLVMASGLRSKQEALSLAGCDYLVVGPRVLEALAAGSTLAGYNDGLRAQGEASDDEGGVAAALTQALADAAEFSDRERAKLDEDTFLDRLGPAGETLLRDGVARLQSDASRLEELLQSVASGQE</sequence>
<dbReference type="Proteomes" id="UP001255856">
    <property type="component" value="Unassembled WGS sequence"/>
</dbReference>
<evidence type="ECO:0000313" key="3">
    <source>
        <dbReference type="Proteomes" id="UP001255856"/>
    </source>
</evidence>